<protein>
    <submittedName>
        <fullName evidence="1">Uncharacterized protein</fullName>
    </submittedName>
</protein>
<gene>
    <name evidence="1" type="ORF">TCM_038807</name>
</gene>
<evidence type="ECO:0000313" key="2">
    <source>
        <dbReference type="Proteomes" id="UP000026915"/>
    </source>
</evidence>
<dbReference type="InParanoid" id="A0A061GXA5"/>
<sequence>MSGARCLVTMFVPQGLCHLCENTPGDVDCQEITPIDDFDFSLAASALSMICFSATNFGPVHDLIFHSLATEHDLFMSKRGPLIDLIHVSPTICDANDDFWEDDIPSYLVNLGMIIFPYI</sequence>
<organism evidence="1 2">
    <name type="scientific">Theobroma cacao</name>
    <name type="common">Cacao</name>
    <name type="synonym">Cocoa</name>
    <dbReference type="NCBI Taxonomy" id="3641"/>
    <lineage>
        <taxon>Eukaryota</taxon>
        <taxon>Viridiplantae</taxon>
        <taxon>Streptophyta</taxon>
        <taxon>Embryophyta</taxon>
        <taxon>Tracheophyta</taxon>
        <taxon>Spermatophyta</taxon>
        <taxon>Magnoliopsida</taxon>
        <taxon>eudicotyledons</taxon>
        <taxon>Gunneridae</taxon>
        <taxon>Pentapetalae</taxon>
        <taxon>rosids</taxon>
        <taxon>malvids</taxon>
        <taxon>Malvales</taxon>
        <taxon>Malvaceae</taxon>
        <taxon>Byttnerioideae</taxon>
        <taxon>Theobroma</taxon>
    </lineage>
</organism>
<reference evidence="1 2" key="1">
    <citation type="journal article" date="2013" name="Genome Biol.">
        <title>The genome sequence of the most widely cultivated cacao type and its use to identify candidate genes regulating pod color.</title>
        <authorList>
            <person name="Motamayor J.C."/>
            <person name="Mockaitis K."/>
            <person name="Schmutz J."/>
            <person name="Haiminen N."/>
            <person name="Iii D.L."/>
            <person name="Cornejo O."/>
            <person name="Findley S.D."/>
            <person name="Zheng P."/>
            <person name="Utro F."/>
            <person name="Royaert S."/>
            <person name="Saski C."/>
            <person name="Jenkins J."/>
            <person name="Podicheti R."/>
            <person name="Zhao M."/>
            <person name="Scheffler B.E."/>
            <person name="Stack J.C."/>
            <person name="Feltus F.A."/>
            <person name="Mustiga G.M."/>
            <person name="Amores F."/>
            <person name="Phillips W."/>
            <person name="Marelli J.P."/>
            <person name="May G.D."/>
            <person name="Shapiro H."/>
            <person name="Ma J."/>
            <person name="Bustamante C.D."/>
            <person name="Schnell R.J."/>
            <person name="Main D."/>
            <person name="Gilbert D."/>
            <person name="Parida L."/>
            <person name="Kuhn D.N."/>
        </authorList>
    </citation>
    <scope>NUCLEOTIDE SEQUENCE [LARGE SCALE GENOMIC DNA]</scope>
    <source>
        <strain evidence="2">cv. Matina 1-6</strain>
    </source>
</reference>
<dbReference type="Gramene" id="EOY31714">
    <property type="protein sequence ID" value="EOY31714"/>
    <property type="gene ID" value="TCM_038807"/>
</dbReference>
<dbReference type="Proteomes" id="UP000026915">
    <property type="component" value="Chromosome 9"/>
</dbReference>
<dbReference type="AlphaFoldDB" id="A0A061GXA5"/>
<dbReference type="HOGENOM" id="CLU_2065751_0_0_1"/>
<accession>A0A061GXA5</accession>
<proteinExistence type="predicted"/>
<evidence type="ECO:0000313" key="1">
    <source>
        <dbReference type="EMBL" id="EOY31714.1"/>
    </source>
</evidence>
<keyword evidence="2" id="KW-1185">Reference proteome</keyword>
<name>A0A061GXA5_THECC</name>
<dbReference type="EMBL" id="CM001887">
    <property type="protein sequence ID" value="EOY31714.1"/>
    <property type="molecule type" value="Genomic_DNA"/>
</dbReference>